<evidence type="ECO:0000313" key="3">
    <source>
        <dbReference type="EMBL" id="RKU48120.1"/>
    </source>
</evidence>
<comment type="caution">
    <text evidence="3">The sequence shown here is derived from an EMBL/GenBank/DDBJ whole genome shotgun (WGS) entry which is preliminary data.</text>
</comment>
<feature type="chain" id="PRO_5019254103" description="Extracellular membrane protein CFEM domain-containing protein" evidence="2">
    <location>
        <begin position="24"/>
        <end position="296"/>
    </location>
</feature>
<feature type="signal peptide" evidence="2">
    <location>
        <begin position="1"/>
        <end position="23"/>
    </location>
</feature>
<sequence length="296" mass="30689">MARTRSIRRTVANFFVLFSPAAATVITLSNFQHLPSDSSINIICRAAYSTPLFRCTNADFSSGQTCSKHCITDIENAESAIQFACQDVDIDPSTLLGQAQESELVDRLCPGTGTGTGTATGGGVATTTSTSMVTSTRTIGSFSAIPTPSTLRTTTTSTTNSVEESGTTVASSESTRTSTVVVETTTSSEGTTKPTTTAAQTQSETDTLTATSTETVETTSTTDAVTTTAQPTSTFTSVHTSGASRTSTSTQNPGAEPTTGGGSPFDTGNVSSGSRHVVRGWFEVLPLVLPIFLLLR</sequence>
<dbReference type="AlphaFoldDB" id="A0A420YJS8"/>
<evidence type="ECO:0000256" key="2">
    <source>
        <dbReference type="SAM" id="SignalP"/>
    </source>
</evidence>
<feature type="compositionally biased region" description="Polar residues" evidence="1">
    <location>
        <begin position="239"/>
        <end position="253"/>
    </location>
</feature>
<accession>A0A420YJS8</accession>
<proteinExistence type="predicted"/>
<reference evidence="3 4" key="1">
    <citation type="submission" date="2018-08" db="EMBL/GenBank/DDBJ databases">
        <title>Draft genome of the lignicolous fungus Coniochaeta pulveracea.</title>
        <authorList>
            <person name="Borstlap C.J."/>
            <person name="De Witt R.N."/>
            <person name="Botha A."/>
            <person name="Volschenk H."/>
        </authorList>
    </citation>
    <scope>NUCLEOTIDE SEQUENCE [LARGE SCALE GENOMIC DNA]</scope>
    <source>
        <strain evidence="3 4">CAB683</strain>
    </source>
</reference>
<evidence type="ECO:0000313" key="4">
    <source>
        <dbReference type="Proteomes" id="UP000275385"/>
    </source>
</evidence>
<evidence type="ECO:0008006" key="5">
    <source>
        <dbReference type="Google" id="ProtNLM"/>
    </source>
</evidence>
<keyword evidence="4" id="KW-1185">Reference proteome</keyword>
<organism evidence="3 4">
    <name type="scientific">Coniochaeta pulveracea</name>
    <dbReference type="NCBI Taxonomy" id="177199"/>
    <lineage>
        <taxon>Eukaryota</taxon>
        <taxon>Fungi</taxon>
        <taxon>Dikarya</taxon>
        <taxon>Ascomycota</taxon>
        <taxon>Pezizomycotina</taxon>
        <taxon>Sordariomycetes</taxon>
        <taxon>Sordariomycetidae</taxon>
        <taxon>Coniochaetales</taxon>
        <taxon>Coniochaetaceae</taxon>
        <taxon>Coniochaeta</taxon>
    </lineage>
</organism>
<keyword evidence="2" id="KW-0732">Signal</keyword>
<dbReference type="OrthoDB" id="5427833at2759"/>
<name>A0A420YJS8_9PEZI</name>
<gene>
    <name evidence="3" type="ORF">DL546_008997</name>
</gene>
<dbReference type="EMBL" id="QVQW01000006">
    <property type="protein sequence ID" value="RKU48120.1"/>
    <property type="molecule type" value="Genomic_DNA"/>
</dbReference>
<evidence type="ECO:0000256" key="1">
    <source>
        <dbReference type="SAM" id="MobiDB-lite"/>
    </source>
</evidence>
<feature type="region of interest" description="Disordered" evidence="1">
    <location>
        <begin position="141"/>
        <end position="268"/>
    </location>
</feature>
<protein>
    <recommendedName>
        <fullName evidence="5">Extracellular membrane protein CFEM domain-containing protein</fullName>
    </recommendedName>
</protein>
<dbReference type="Proteomes" id="UP000275385">
    <property type="component" value="Unassembled WGS sequence"/>
</dbReference>
<dbReference type="STRING" id="177199.A0A420YJS8"/>
<feature type="compositionally biased region" description="Low complexity" evidence="1">
    <location>
        <begin position="147"/>
        <end position="238"/>
    </location>
</feature>